<name>A0ABW2MQS9_9FLAO</name>
<keyword evidence="2" id="KW-1185">Reference proteome</keyword>
<protein>
    <submittedName>
        <fullName evidence="1">Uncharacterized protein</fullName>
    </submittedName>
</protein>
<accession>A0ABW2MQS9</accession>
<evidence type="ECO:0000313" key="1">
    <source>
        <dbReference type="EMBL" id="MFC7356694.1"/>
    </source>
</evidence>
<organism evidence="1 2">
    <name type="scientific">Jejudonia soesokkakensis</name>
    <dbReference type="NCBI Taxonomy" id="1323432"/>
    <lineage>
        <taxon>Bacteria</taxon>
        <taxon>Pseudomonadati</taxon>
        <taxon>Bacteroidota</taxon>
        <taxon>Flavobacteriia</taxon>
        <taxon>Flavobacteriales</taxon>
        <taxon>Flavobacteriaceae</taxon>
        <taxon>Jejudonia</taxon>
    </lineage>
</organism>
<sequence>MKHIAIKPLSFDDGLNLYHIKRDLLLFDEISVDPVLFNIFLKQLYYQKRFLDGKKGEQVFAYYKANYDYLIKEGFITFTSSKDLMEALKKDKNPKKIALIKKYNEGLILFNKEKDELDNRIKDVDNIIEDFKSRTEDFVSDDGKLFVIGENKIPVKTYGDSAEIEGMEPIDKNLNNFFEIIHQLRVAYSDNIYDKESISTSVRNNNNKRRFTFTSSSESVMNVILKKIPVPSNLTSFEQILDFRRDPDTTYKFIKFRKFVKDLIKPNINPKEALEQIEYALNEYEQHLKYHKLKYSTTPLELFIKAPLEILENTVKFKWKDIAKSLFDIRRNRIDFAQQEMKLKGNEVSYLHEIKTQFDPNSDMEKFEQMVRIERVR</sequence>
<evidence type="ECO:0000313" key="2">
    <source>
        <dbReference type="Proteomes" id="UP001596415"/>
    </source>
</evidence>
<comment type="caution">
    <text evidence="1">The sequence shown here is derived from an EMBL/GenBank/DDBJ whole genome shotgun (WGS) entry which is preliminary data.</text>
</comment>
<reference evidence="2" key="1">
    <citation type="journal article" date="2019" name="Int. J. Syst. Evol. Microbiol.">
        <title>The Global Catalogue of Microorganisms (GCM) 10K type strain sequencing project: providing services to taxonomists for standard genome sequencing and annotation.</title>
        <authorList>
            <consortium name="The Broad Institute Genomics Platform"/>
            <consortium name="The Broad Institute Genome Sequencing Center for Infectious Disease"/>
            <person name="Wu L."/>
            <person name="Ma J."/>
        </authorList>
    </citation>
    <scope>NUCLEOTIDE SEQUENCE [LARGE SCALE GENOMIC DNA]</scope>
    <source>
        <strain evidence="2">CGMCC 1.16306</strain>
    </source>
</reference>
<dbReference type="RefSeq" id="WP_380216541.1">
    <property type="nucleotide sequence ID" value="NZ_JBHTBN010000001.1"/>
</dbReference>
<proteinExistence type="predicted"/>
<dbReference type="Proteomes" id="UP001596415">
    <property type="component" value="Unassembled WGS sequence"/>
</dbReference>
<gene>
    <name evidence="1" type="ORF">ACFQO1_03270</name>
</gene>
<dbReference type="EMBL" id="JBHTBN010000001">
    <property type="protein sequence ID" value="MFC7356694.1"/>
    <property type="molecule type" value="Genomic_DNA"/>
</dbReference>